<dbReference type="GO" id="GO:0046677">
    <property type="term" value="P:response to antibiotic"/>
    <property type="evidence" value="ECO:0007669"/>
    <property type="project" value="TreeGrafter"/>
</dbReference>
<reference evidence="10 11" key="1">
    <citation type="journal article" date="2018" name="Int. J. Syst. Evol. Microbiol.">
        <title>Pseudooceanicola lipolyticus sp. nov., a marine alphaproteobacterium, reclassification of Oceanicola flagellatus as Pseudooceanicola flagellatus comb. nov. and emended description of the genus Pseudooceanicola.</title>
        <authorList>
            <person name="Huang M.-M."/>
            <person name="Guo L.-L."/>
            <person name="Wu Y.-H."/>
            <person name="Lai Q.-L."/>
            <person name="Shao Z.-Z."/>
            <person name="Wang C.-S."/>
            <person name="Wu M."/>
            <person name="Xu X.-W."/>
        </authorList>
    </citation>
    <scope>NUCLEOTIDE SEQUENCE [LARGE SCALE GENOMIC DNA]</scope>
    <source>
        <strain evidence="10 11">157</strain>
    </source>
</reference>
<feature type="signal peptide" evidence="5">
    <location>
        <begin position="1"/>
        <end position="28"/>
    </location>
</feature>
<dbReference type="InterPro" id="IPR058625">
    <property type="entry name" value="MdtA-like_BSH"/>
</dbReference>
<evidence type="ECO:0000259" key="9">
    <source>
        <dbReference type="Pfam" id="PF25967"/>
    </source>
</evidence>
<feature type="domain" description="Multidrug resistance protein MdtA-like beta-barrel" evidence="8">
    <location>
        <begin position="209"/>
        <end position="291"/>
    </location>
</feature>
<comment type="subcellular location">
    <subcellularLocation>
        <location evidence="1">Cell envelope</location>
    </subcellularLocation>
</comment>
<dbReference type="InterPro" id="IPR058627">
    <property type="entry name" value="MdtA-like_C"/>
</dbReference>
<dbReference type="Gene3D" id="2.40.50.100">
    <property type="match status" value="1"/>
</dbReference>
<dbReference type="Pfam" id="PF25917">
    <property type="entry name" value="BSH_RND"/>
    <property type="match status" value="1"/>
</dbReference>
<dbReference type="AlphaFoldDB" id="A0A2M8IX66"/>
<evidence type="ECO:0000256" key="1">
    <source>
        <dbReference type="ARBA" id="ARBA00004196"/>
    </source>
</evidence>
<dbReference type="Gene3D" id="2.40.30.170">
    <property type="match status" value="1"/>
</dbReference>
<dbReference type="Pfam" id="PF25944">
    <property type="entry name" value="Beta-barrel_RND"/>
    <property type="match status" value="1"/>
</dbReference>
<comment type="caution">
    <text evidence="10">The sequence shown here is derived from an EMBL/GenBank/DDBJ whole genome shotgun (WGS) entry which is preliminary data.</text>
</comment>
<dbReference type="NCBIfam" id="TIGR01730">
    <property type="entry name" value="RND_mfp"/>
    <property type="match status" value="1"/>
</dbReference>
<organism evidence="10 11">
    <name type="scientific">Pseudooceanicola lipolyticus</name>
    <dbReference type="NCBI Taxonomy" id="2029104"/>
    <lineage>
        <taxon>Bacteria</taxon>
        <taxon>Pseudomonadati</taxon>
        <taxon>Pseudomonadota</taxon>
        <taxon>Alphaproteobacteria</taxon>
        <taxon>Rhodobacterales</taxon>
        <taxon>Paracoccaceae</taxon>
        <taxon>Pseudooceanicola</taxon>
    </lineage>
</organism>
<evidence type="ECO:0000256" key="3">
    <source>
        <dbReference type="SAM" id="Coils"/>
    </source>
</evidence>
<keyword evidence="11" id="KW-1185">Reference proteome</keyword>
<sequence>MRTTANFALRALAASAVCGMLLGATASAQQGSAPPPTVTVVTLEASDVTLTAKLPGRVEASRMAEVRPQVSGIITERLFEEGKPVAAGDALYKINSASYAAQKAAAEAALAQAQASLNSAEREAARQQQLRSRAVTSQQVLDDALGARDVAAAAVKVAEANLMSARIDLERTTIRAPISGVTGLSQTSEGALVTSGQATALTVIRKLDPVYVDVTQSAAEMLRWRRAGAALEEDNQVVTLRLADGELYEHAGHLSAAEPHVDEQTGTILLRLDFPNPEQFLLPGMYVEVEVPQAVVRNAILAPQEGVTRDRRGRPVAMVVTPENTVETRALDIQRDQGAFWVVEDGLNPGDRLIVEGLQKIAPGMTVQAEERPAATDQAAPDSEG</sequence>
<evidence type="ECO:0000256" key="4">
    <source>
        <dbReference type="SAM" id="MobiDB-lite"/>
    </source>
</evidence>
<dbReference type="GO" id="GO:0005886">
    <property type="term" value="C:plasma membrane"/>
    <property type="evidence" value="ECO:0007669"/>
    <property type="project" value="TreeGrafter"/>
</dbReference>
<dbReference type="GO" id="GO:0030313">
    <property type="term" value="C:cell envelope"/>
    <property type="evidence" value="ECO:0007669"/>
    <property type="project" value="UniProtKB-SubCell"/>
</dbReference>
<dbReference type="FunFam" id="2.40.420.20:FF:000001">
    <property type="entry name" value="Efflux RND transporter periplasmic adaptor subunit"/>
    <property type="match status" value="1"/>
</dbReference>
<dbReference type="GO" id="GO:0022857">
    <property type="term" value="F:transmembrane transporter activity"/>
    <property type="evidence" value="ECO:0007669"/>
    <property type="project" value="InterPro"/>
</dbReference>
<feature type="domain" description="Multidrug resistance protein MdtA-like C-terminal permuted SH3" evidence="9">
    <location>
        <begin position="298"/>
        <end position="360"/>
    </location>
</feature>
<dbReference type="EMBL" id="PGTB01000112">
    <property type="protein sequence ID" value="PJE35133.1"/>
    <property type="molecule type" value="Genomic_DNA"/>
</dbReference>
<evidence type="ECO:0000313" key="11">
    <source>
        <dbReference type="Proteomes" id="UP000231553"/>
    </source>
</evidence>
<dbReference type="Proteomes" id="UP000231553">
    <property type="component" value="Unassembled WGS sequence"/>
</dbReference>
<dbReference type="InterPro" id="IPR058624">
    <property type="entry name" value="MdtA-like_HH"/>
</dbReference>
<evidence type="ECO:0000256" key="2">
    <source>
        <dbReference type="ARBA" id="ARBA00009477"/>
    </source>
</evidence>
<dbReference type="Pfam" id="PF25967">
    <property type="entry name" value="RND-MFP_C"/>
    <property type="match status" value="1"/>
</dbReference>
<dbReference type="InterPro" id="IPR006143">
    <property type="entry name" value="RND_pump_MFP"/>
</dbReference>
<dbReference type="Pfam" id="PF25876">
    <property type="entry name" value="HH_MFP_RND"/>
    <property type="match status" value="1"/>
</dbReference>
<dbReference type="RefSeq" id="WP_100163957.1">
    <property type="nucleotide sequence ID" value="NZ_PGTB01000112.1"/>
</dbReference>
<feature type="domain" description="Multidrug resistance protein MdtA-like alpha-helical hairpin" evidence="6">
    <location>
        <begin position="104"/>
        <end position="171"/>
    </location>
</feature>
<evidence type="ECO:0000313" key="10">
    <source>
        <dbReference type="EMBL" id="PJE35133.1"/>
    </source>
</evidence>
<proteinExistence type="inferred from homology"/>
<comment type="similarity">
    <text evidence="2">Belongs to the membrane fusion protein (MFP) (TC 8.A.1) family.</text>
</comment>
<dbReference type="PANTHER" id="PTHR30158">
    <property type="entry name" value="ACRA/E-RELATED COMPONENT OF DRUG EFFLUX TRANSPORTER"/>
    <property type="match status" value="1"/>
</dbReference>
<keyword evidence="3" id="KW-0175">Coiled coil</keyword>
<evidence type="ECO:0000256" key="5">
    <source>
        <dbReference type="SAM" id="SignalP"/>
    </source>
</evidence>
<dbReference type="SUPFAM" id="SSF111369">
    <property type="entry name" value="HlyD-like secretion proteins"/>
    <property type="match status" value="1"/>
</dbReference>
<dbReference type="InterPro" id="IPR058626">
    <property type="entry name" value="MdtA-like_b-barrel"/>
</dbReference>
<evidence type="ECO:0000259" key="7">
    <source>
        <dbReference type="Pfam" id="PF25917"/>
    </source>
</evidence>
<evidence type="ECO:0000259" key="6">
    <source>
        <dbReference type="Pfam" id="PF25876"/>
    </source>
</evidence>
<gene>
    <name evidence="10" type="ORF">CVM52_18695</name>
</gene>
<dbReference type="Gene3D" id="1.10.287.470">
    <property type="entry name" value="Helix hairpin bin"/>
    <property type="match status" value="1"/>
</dbReference>
<protein>
    <submittedName>
        <fullName evidence="10">Efflux RND transporter periplasmic adaptor subunit</fullName>
    </submittedName>
</protein>
<dbReference type="OrthoDB" id="9816569at2"/>
<feature type="coiled-coil region" evidence="3">
    <location>
        <begin position="103"/>
        <end position="130"/>
    </location>
</feature>
<name>A0A2M8IX66_9RHOB</name>
<keyword evidence="5" id="KW-0732">Signal</keyword>
<dbReference type="Gene3D" id="2.40.420.20">
    <property type="match status" value="1"/>
</dbReference>
<accession>A0A2M8IX66</accession>
<dbReference type="PANTHER" id="PTHR30158:SF3">
    <property type="entry name" value="MULTIDRUG EFFLUX PUMP SUBUNIT ACRA-RELATED"/>
    <property type="match status" value="1"/>
</dbReference>
<feature type="chain" id="PRO_5014753834" evidence="5">
    <location>
        <begin position="29"/>
        <end position="385"/>
    </location>
</feature>
<feature type="domain" description="Multidrug resistance protein MdtA-like barrel-sandwich hybrid" evidence="7">
    <location>
        <begin position="62"/>
        <end position="204"/>
    </location>
</feature>
<feature type="region of interest" description="Disordered" evidence="4">
    <location>
        <begin position="366"/>
        <end position="385"/>
    </location>
</feature>
<evidence type="ECO:0000259" key="8">
    <source>
        <dbReference type="Pfam" id="PF25944"/>
    </source>
</evidence>